<dbReference type="RefSeq" id="WP_222921044.1">
    <property type="nucleotide sequence ID" value="NZ_CP082286.1"/>
</dbReference>
<organism evidence="7 8">
    <name type="scientific">Halobaculum roseum</name>
    <dbReference type="NCBI Taxonomy" id="2175149"/>
    <lineage>
        <taxon>Archaea</taxon>
        <taxon>Methanobacteriati</taxon>
        <taxon>Methanobacteriota</taxon>
        <taxon>Stenosarchaea group</taxon>
        <taxon>Halobacteria</taxon>
        <taxon>Halobacteriales</taxon>
        <taxon>Haloferacaceae</taxon>
        <taxon>Halobaculum</taxon>
    </lineage>
</organism>
<evidence type="ECO:0000259" key="6">
    <source>
        <dbReference type="Pfam" id="PF01266"/>
    </source>
</evidence>
<comment type="similarity">
    <text evidence="2">Belongs to the DadA oxidoreductase family.</text>
</comment>
<dbReference type="InterPro" id="IPR006076">
    <property type="entry name" value="FAD-dep_OxRdtase"/>
</dbReference>
<proteinExistence type="inferred from homology"/>
<sequence length="386" mass="40447">MSDPDSVAVVGGGIVGSAAAHRLAREGVDTVLFDRRDDGRATDAGAGIVAPATSSRTDSAAWFALAREAAAHYPDLVADLEADGVTDHGYDSCDLLSVAVDPDEVEAFEAAKRRTQRRSETDGTPSPDTFEEISVERARELFPPLSDAERAMVYRDQGRVDGRTFASALRSAGERHGLSVEHADVTDIALESRPGGTDDTTVAGVVVEGERRAFDAVVIAGGAWSGTFADALGVAIPVEPQRGQIVHLAVDADTADWPIVSPFRHKYMVSWPGGRVAVGATREDDTGFAPRATVAGLHDVYGEALRVADGLADAEPVETRVGLRPVSRDGLPVLGAAPDVEGAYLATGHGPTGLTLGPYSGALVADLVRGVDPEADLSAFDPERFR</sequence>
<feature type="compositionally biased region" description="Basic and acidic residues" evidence="5">
    <location>
        <begin position="111"/>
        <end position="121"/>
    </location>
</feature>
<dbReference type="AlphaFoldDB" id="A0ABD5MT53"/>
<dbReference type="PANTHER" id="PTHR13847:SF286">
    <property type="entry name" value="D-AMINO ACID DEHYDROGENASE"/>
    <property type="match status" value="1"/>
</dbReference>
<evidence type="ECO:0000256" key="5">
    <source>
        <dbReference type="SAM" id="MobiDB-lite"/>
    </source>
</evidence>
<dbReference type="SUPFAM" id="SSF54373">
    <property type="entry name" value="FAD-linked reductases, C-terminal domain"/>
    <property type="match status" value="1"/>
</dbReference>
<comment type="cofactor">
    <cofactor evidence="1">
        <name>FAD</name>
        <dbReference type="ChEBI" id="CHEBI:57692"/>
    </cofactor>
</comment>
<evidence type="ECO:0000313" key="7">
    <source>
        <dbReference type="EMBL" id="MFB9825191.1"/>
    </source>
</evidence>
<dbReference type="PANTHER" id="PTHR13847">
    <property type="entry name" value="SARCOSINE DEHYDROGENASE-RELATED"/>
    <property type="match status" value="1"/>
</dbReference>
<gene>
    <name evidence="7" type="ORF">ACFFOL_13545</name>
</gene>
<feature type="domain" description="FAD dependent oxidoreductase" evidence="6">
    <location>
        <begin position="7"/>
        <end position="367"/>
    </location>
</feature>
<evidence type="ECO:0000256" key="3">
    <source>
        <dbReference type="ARBA" id="ARBA00022630"/>
    </source>
</evidence>
<keyword evidence="8" id="KW-1185">Reference proteome</keyword>
<keyword evidence="4 7" id="KW-0560">Oxidoreductase</keyword>
<dbReference type="Pfam" id="PF01266">
    <property type="entry name" value="DAO"/>
    <property type="match status" value="1"/>
</dbReference>
<keyword evidence="3" id="KW-0285">Flavoprotein</keyword>
<evidence type="ECO:0000256" key="1">
    <source>
        <dbReference type="ARBA" id="ARBA00001974"/>
    </source>
</evidence>
<accession>A0ABD5MT53</accession>
<dbReference type="EMBL" id="JBHMAJ010000009">
    <property type="protein sequence ID" value="MFB9825191.1"/>
    <property type="molecule type" value="Genomic_DNA"/>
</dbReference>
<reference evidence="7" key="1">
    <citation type="submission" date="2024-09" db="EMBL/GenBank/DDBJ databases">
        <authorList>
            <person name="Sun Q."/>
        </authorList>
    </citation>
    <scope>NUCLEOTIDE SEQUENCE [LARGE SCALE GENOMIC DNA]</scope>
    <source>
        <strain evidence="7">JCM 31273</strain>
    </source>
</reference>
<dbReference type="GO" id="GO:0016491">
    <property type="term" value="F:oxidoreductase activity"/>
    <property type="evidence" value="ECO:0007669"/>
    <property type="project" value="UniProtKB-KW"/>
</dbReference>
<dbReference type="GeneID" id="67211105"/>
<feature type="region of interest" description="Disordered" evidence="5">
    <location>
        <begin position="111"/>
        <end position="131"/>
    </location>
</feature>
<evidence type="ECO:0000256" key="2">
    <source>
        <dbReference type="ARBA" id="ARBA00009410"/>
    </source>
</evidence>
<dbReference type="EC" id="1.-.-.-" evidence="7"/>
<dbReference type="InterPro" id="IPR036188">
    <property type="entry name" value="FAD/NAD-bd_sf"/>
</dbReference>
<name>A0ABD5MT53_9EURY</name>
<protein>
    <submittedName>
        <fullName evidence="7">NAD(P)/FAD-dependent oxidoreductase</fullName>
        <ecNumber evidence="7">1.-.-.-</ecNumber>
    </submittedName>
</protein>
<evidence type="ECO:0000256" key="4">
    <source>
        <dbReference type="ARBA" id="ARBA00023002"/>
    </source>
</evidence>
<dbReference type="Gene3D" id="3.30.9.10">
    <property type="entry name" value="D-Amino Acid Oxidase, subunit A, domain 2"/>
    <property type="match status" value="1"/>
</dbReference>
<evidence type="ECO:0000313" key="8">
    <source>
        <dbReference type="Proteomes" id="UP001589595"/>
    </source>
</evidence>
<comment type="caution">
    <text evidence="7">The sequence shown here is derived from an EMBL/GenBank/DDBJ whole genome shotgun (WGS) entry which is preliminary data.</text>
</comment>
<dbReference type="SUPFAM" id="SSF51905">
    <property type="entry name" value="FAD/NAD(P)-binding domain"/>
    <property type="match status" value="1"/>
</dbReference>
<dbReference type="Gene3D" id="3.50.50.60">
    <property type="entry name" value="FAD/NAD(P)-binding domain"/>
    <property type="match status" value="1"/>
</dbReference>
<dbReference type="Proteomes" id="UP001589595">
    <property type="component" value="Unassembled WGS sequence"/>
</dbReference>